<organism evidence="1">
    <name type="scientific">Siphoviridae sp. ctnFV5</name>
    <dbReference type="NCBI Taxonomy" id="2823600"/>
    <lineage>
        <taxon>Viruses</taxon>
        <taxon>Duplodnaviria</taxon>
        <taxon>Heunggongvirae</taxon>
        <taxon>Uroviricota</taxon>
        <taxon>Caudoviricetes</taxon>
    </lineage>
</organism>
<sequence length="40" mass="4667">MGGICHCFKWSTTLYLLPVLDDIHLSKNLVFYSNSYINLF</sequence>
<accession>A0A8S5L729</accession>
<evidence type="ECO:0000313" key="1">
    <source>
        <dbReference type="EMBL" id="DAD65713.1"/>
    </source>
</evidence>
<proteinExistence type="predicted"/>
<protein>
    <submittedName>
        <fullName evidence="1">Uncharacterized protein</fullName>
    </submittedName>
</protein>
<reference evidence="1" key="1">
    <citation type="journal article" date="2021" name="Proc. Natl. Acad. Sci. U.S.A.">
        <title>A Catalog of Tens of Thousands of Viruses from Human Metagenomes Reveals Hidden Associations with Chronic Diseases.</title>
        <authorList>
            <person name="Tisza M.J."/>
            <person name="Buck C.B."/>
        </authorList>
    </citation>
    <scope>NUCLEOTIDE SEQUENCE</scope>
    <source>
        <strain evidence="1">CtnFV5</strain>
    </source>
</reference>
<dbReference type="EMBL" id="BK014647">
    <property type="protein sequence ID" value="DAD65713.1"/>
    <property type="molecule type" value="Genomic_DNA"/>
</dbReference>
<name>A0A8S5L729_9CAUD</name>